<protein>
    <submittedName>
        <fullName evidence="2">GCN5 family acetyltransferase</fullName>
    </submittedName>
</protein>
<sequence>MGQTLTDILDAAAAGRFPPPDGTTTVVPQEHRRDAGVIAFTAHSVVFTDEDPDWVHATLAALDCDALAATMNPRFLAALLDRTGRGTDTIDLLTVAGPLPGDPELELVETTDPEHPRVRRALRRRHDIRVWSADGGVLVLGRGVADRWEAAIEVDEGVRHRGLGRELARAARHLVPDGQPVWSQQATGNARSIRAFQAAGYRPVGSEALMLDPAH</sequence>
<reference evidence="3" key="1">
    <citation type="submission" date="2015-07" db="EMBL/GenBank/DDBJ databases">
        <authorList>
            <consortium name="Consortium for Microbial Forensics and Genomics (microFORGE)"/>
            <person name="Knight B.M."/>
            <person name="Roberts D.P."/>
            <person name="Lin D."/>
            <person name="Hari K."/>
            <person name="Fletcher J."/>
            <person name="Melcher U."/>
            <person name="Blagden T."/>
            <person name="Winegar R.A."/>
        </authorList>
    </citation>
    <scope>NUCLEOTIDE SEQUENCE [LARGE SCALE GENOMIC DNA]</scope>
    <source>
        <strain evidence="3">NRRL B-1447</strain>
    </source>
</reference>
<comment type="caution">
    <text evidence="2">The sequence shown here is derived from an EMBL/GenBank/DDBJ whole genome shotgun (WGS) entry which is preliminary data.</text>
</comment>
<evidence type="ECO:0000313" key="3">
    <source>
        <dbReference type="Proteomes" id="UP000037084"/>
    </source>
</evidence>
<dbReference type="AlphaFoldDB" id="A0A0L8N350"/>
<feature type="domain" description="N-acetyltransferase" evidence="1">
    <location>
        <begin position="88"/>
        <end position="215"/>
    </location>
</feature>
<name>A0A0L8N350_STRVG</name>
<dbReference type="Proteomes" id="UP000037084">
    <property type="component" value="Unassembled WGS sequence"/>
</dbReference>
<organism evidence="2 3">
    <name type="scientific">Streptomyces virginiae</name>
    <name type="common">Streptomyces cinnamonensis</name>
    <dbReference type="NCBI Taxonomy" id="1961"/>
    <lineage>
        <taxon>Bacteria</taxon>
        <taxon>Bacillati</taxon>
        <taxon>Actinomycetota</taxon>
        <taxon>Actinomycetes</taxon>
        <taxon>Kitasatosporales</taxon>
        <taxon>Streptomycetaceae</taxon>
        <taxon>Streptomyces</taxon>
    </lineage>
</organism>
<evidence type="ECO:0000313" key="2">
    <source>
        <dbReference type="EMBL" id="KOG57091.1"/>
    </source>
</evidence>
<dbReference type="PROSITE" id="PS51186">
    <property type="entry name" value="GNAT"/>
    <property type="match status" value="1"/>
</dbReference>
<dbReference type="PATRIC" id="fig|1961.12.peg.1201"/>
<dbReference type="OrthoDB" id="7945430at2"/>
<accession>A0A0L8N350</accession>
<dbReference type="GO" id="GO:0016747">
    <property type="term" value="F:acyltransferase activity, transferring groups other than amino-acyl groups"/>
    <property type="evidence" value="ECO:0007669"/>
    <property type="project" value="InterPro"/>
</dbReference>
<keyword evidence="2" id="KW-0808">Transferase</keyword>
<gene>
    <name evidence="2" type="ORF">ADK75_05480</name>
</gene>
<dbReference type="InterPro" id="IPR016181">
    <property type="entry name" value="Acyl_CoA_acyltransferase"/>
</dbReference>
<dbReference type="EMBL" id="LGUV01000023">
    <property type="protein sequence ID" value="KOG57091.1"/>
    <property type="molecule type" value="Genomic_DNA"/>
</dbReference>
<dbReference type="InterPro" id="IPR000182">
    <property type="entry name" value="GNAT_dom"/>
</dbReference>
<dbReference type="SUPFAM" id="SSF55729">
    <property type="entry name" value="Acyl-CoA N-acyltransferases (Nat)"/>
    <property type="match status" value="1"/>
</dbReference>
<dbReference type="RefSeq" id="WP_053168554.1">
    <property type="nucleotide sequence ID" value="NZ_LGUV01000023.1"/>
</dbReference>
<proteinExistence type="predicted"/>
<dbReference type="Gene3D" id="3.40.630.30">
    <property type="match status" value="1"/>
</dbReference>
<evidence type="ECO:0000259" key="1">
    <source>
        <dbReference type="PROSITE" id="PS51186"/>
    </source>
</evidence>